<proteinExistence type="predicted"/>
<feature type="domain" description="EF-hand" evidence="1">
    <location>
        <begin position="23"/>
        <end position="58"/>
    </location>
</feature>
<dbReference type="EMBL" id="CM031826">
    <property type="protein sequence ID" value="KAG6726920.1"/>
    <property type="molecule type" value="Genomic_DNA"/>
</dbReference>
<evidence type="ECO:0000259" key="1">
    <source>
        <dbReference type="PROSITE" id="PS50222"/>
    </source>
</evidence>
<dbReference type="InterPro" id="IPR018247">
    <property type="entry name" value="EF_Hand_1_Ca_BS"/>
</dbReference>
<dbReference type="InterPro" id="IPR002048">
    <property type="entry name" value="EF_hand_dom"/>
</dbReference>
<reference evidence="2" key="1">
    <citation type="submission" date="2021-01" db="EMBL/GenBank/DDBJ databases">
        <authorList>
            <person name="Lovell J.T."/>
            <person name="Bentley N."/>
            <person name="Bhattarai G."/>
            <person name="Jenkins J.W."/>
            <person name="Sreedasyam A."/>
            <person name="Alarcon Y."/>
            <person name="Bock C."/>
            <person name="Boston L."/>
            <person name="Carlson J."/>
            <person name="Cervantes K."/>
            <person name="Clermont K."/>
            <person name="Krom N."/>
            <person name="Kubenka K."/>
            <person name="Mamidi S."/>
            <person name="Mattison C."/>
            <person name="Monteros M."/>
            <person name="Pisani C."/>
            <person name="Plott C."/>
            <person name="Rajasekar S."/>
            <person name="Rhein H.S."/>
            <person name="Rohla C."/>
            <person name="Song M."/>
            <person name="Hilaire R.S."/>
            <person name="Shu S."/>
            <person name="Wells L."/>
            <person name="Wang X."/>
            <person name="Webber J."/>
            <person name="Heerema R.J."/>
            <person name="Klein P."/>
            <person name="Conner P."/>
            <person name="Grauke L."/>
            <person name="Grimwood J."/>
            <person name="Schmutz J."/>
            <person name="Randall J.J."/>
        </authorList>
    </citation>
    <scope>NUCLEOTIDE SEQUENCE</scope>
    <source>
        <tissue evidence="2">Leaf</tissue>
    </source>
</reference>
<dbReference type="PROSITE" id="PS00018">
    <property type="entry name" value="EF_HAND_1"/>
    <property type="match status" value="2"/>
</dbReference>
<dbReference type="GO" id="GO:0005509">
    <property type="term" value="F:calcium ion binding"/>
    <property type="evidence" value="ECO:0007669"/>
    <property type="project" value="InterPro"/>
</dbReference>
<name>A0A922K0J1_CARIL</name>
<accession>A0A922K0J1</accession>
<feature type="domain" description="EF-hand" evidence="1">
    <location>
        <begin position="62"/>
        <end position="91"/>
    </location>
</feature>
<comment type="caution">
    <text evidence="2">The sequence shown here is derived from an EMBL/GenBank/DDBJ whole genome shotgun (WGS) entry which is preliminary data.</text>
</comment>
<dbReference type="AlphaFoldDB" id="A0A922K0J1"/>
<gene>
    <name evidence="2" type="ORF">I3842_02G104500</name>
</gene>
<sequence>MDLSDVYALRIAAFAYYRNASQDLQQRAHDFFNAMDVNSDKQVSLDEYVTFFRACGYNWIDRNMFRVLDLDRDGRLDFYDVLALYYFMKTRVGCQVCRVWLSRMYFTCLACFDSGGNHYDLCSGCYAHDEIRFQHCHPYSFIAMSCYGARRCQMPAAHPPNMSLQSSHYQYMRYSAPRSPVVSASSVGAIMQSNNDLTNKSDNEIIYELVSLGTRYSSTIVAYSQRLQFRTGGVDKLHENISILQRLLLESNIKIEALK</sequence>
<dbReference type="CDD" id="cd00051">
    <property type="entry name" value="EFh"/>
    <property type="match status" value="1"/>
</dbReference>
<evidence type="ECO:0000313" key="3">
    <source>
        <dbReference type="Proteomes" id="UP000811246"/>
    </source>
</evidence>
<evidence type="ECO:0000313" key="2">
    <source>
        <dbReference type="EMBL" id="KAG6726920.1"/>
    </source>
</evidence>
<dbReference type="PROSITE" id="PS50222">
    <property type="entry name" value="EF_HAND_2"/>
    <property type="match status" value="2"/>
</dbReference>
<dbReference type="Proteomes" id="UP000811246">
    <property type="component" value="Chromosome 2"/>
</dbReference>
<organism evidence="2 3">
    <name type="scientific">Carya illinoinensis</name>
    <name type="common">Pecan</name>
    <dbReference type="NCBI Taxonomy" id="32201"/>
    <lineage>
        <taxon>Eukaryota</taxon>
        <taxon>Viridiplantae</taxon>
        <taxon>Streptophyta</taxon>
        <taxon>Embryophyta</taxon>
        <taxon>Tracheophyta</taxon>
        <taxon>Spermatophyta</taxon>
        <taxon>Magnoliopsida</taxon>
        <taxon>eudicotyledons</taxon>
        <taxon>Gunneridae</taxon>
        <taxon>Pentapetalae</taxon>
        <taxon>rosids</taxon>
        <taxon>fabids</taxon>
        <taxon>Fagales</taxon>
        <taxon>Juglandaceae</taxon>
        <taxon>Carya</taxon>
    </lineage>
</organism>
<protein>
    <recommendedName>
        <fullName evidence="1">EF-hand domain-containing protein</fullName>
    </recommendedName>
</protein>